<dbReference type="InterPro" id="IPR051366">
    <property type="entry name" value="DEF8"/>
</dbReference>
<protein>
    <recommendedName>
        <fullName evidence="9">RUN domain-containing protein</fullName>
    </recommendedName>
</protein>
<dbReference type="Gene3D" id="1.20.58.900">
    <property type="match status" value="1"/>
</dbReference>
<dbReference type="EMBL" id="KL367485">
    <property type="protein sequence ID" value="KFD70848.1"/>
    <property type="molecule type" value="Genomic_DNA"/>
</dbReference>
<keyword evidence="6" id="KW-0863">Zinc-finger</keyword>
<evidence type="ECO:0000313" key="10">
    <source>
        <dbReference type="EMBL" id="KFD57968.1"/>
    </source>
</evidence>
<name>A0A085NN02_9BILA</name>
<evidence type="ECO:0000256" key="3">
    <source>
        <dbReference type="ARBA" id="ARBA00022723"/>
    </source>
</evidence>
<evidence type="ECO:0000313" key="11">
    <source>
        <dbReference type="EMBL" id="KFD70848.1"/>
    </source>
</evidence>
<feature type="domain" description="RUN" evidence="9">
    <location>
        <begin position="33"/>
        <end position="166"/>
    </location>
</feature>
<dbReference type="PANTHER" id="PTHR12326">
    <property type="entry name" value="PLECKSTRIN HOMOLOGY DOMAIN CONTAINING PROTEIN"/>
    <property type="match status" value="1"/>
</dbReference>
<dbReference type="InterPro" id="IPR025258">
    <property type="entry name" value="RH_dom"/>
</dbReference>
<dbReference type="Pfam" id="PF13901">
    <property type="entry name" value="RH_dom"/>
    <property type="match status" value="1"/>
</dbReference>
<dbReference type="GO" id="GO:0006914">
    <property type="term" value="P:autophagy"/>
    <property type="evidence" value="ECO:0007669"/>
    <property type="project" value="UniProtKB-KW"/>
</dbReference>
<evidence type="ECO:0000259" key="9">
    <source>
        <dbReference type="PROSITE" id="PS50826"/>
    </source>
</evidence>
<dbReference type="SMART" id="SM00593">
    <property type="entry name" value="RUN"/>
    <property type="match status" value="1"/>
</dbReference>
<keyword evidence="4" id="KW-0677">Repeat</keyword>
<dbReference type="Pfam" id="PF02759">
    <property type="entry name" value="RUN"/>
    <property type="match status" value="1"/>
</dbReference>
<evidence type="ECO:0000256" key="8">
    <source>
        <dbReference type="ARBA" id="ARBA00023006"/>
    </source>
</evidence>
<keyword evidence="7" id="KW-0862">Zinc</keyword>
<dbReference type="Proteomes" id="UP000030758">
    <property type="component" value="Unassembled WGS sequence"/>
</dbReference>
<evidence type="ECO:0000313" key="12">
    <source>
        <dbReference type="Proteomes" id="UP000030764"/>
    </source>
</evidence>
<keyword evidence="8" id="KW-0072">Autophagy</keyword>
<dbReference type="InterPro" id="IPR004012">
    <property type="entry name" value="Run_dom"/>
</dbReference>
<comment type="subcellular location">
    <subcellularLocation>
        <location evidence="1">Late endosome</location>
    </subcellularLocation>
</comment>
<dbReference type="SUPFAM" id="SSF140741">
    <property type="entry name" value="RUN domain-like"/>
    <property type="match status" value="1"/>
</dbReference>
<sequence>MEVKRILFNEICTTVKTAFREKRPELEADCLSGHLRDIQNQICCVIEALFIQGLREKYVKRNVHAKYPEPNFWPFISKHLHRNVIAQVKNLNQIKSDVGRARVLIRLALIDGVVENYLTIVTSQKRMVRHYYTDRALLCDPELVTAVSHYLRALAKFKFTFPLNSNFLNMWTPSPLRLAGYLDTKQPTSMTVVRQRLSSGSANDGSIDQGSLNGSSIDLSCAMEEAYDISELSSIAPSTRLVNEASPPISISGYSIGKGINKIFKPLEHCIEALVPKELTQRATSSVHNDSASMMIASSECQEEKMDSKRVKASDQGIFPLADEESTASNLSCLSSVAERNFVNCSDLKEDESEVVSIAVAHYCRQSRAHASKTLALVETCKVTANVLIPTEGISLDFLSDGGIFEAASCKQFQNEEQSAIEEDHILKHGRLNFAREIPPDAVFVYKADESVPTLCTVISFFSNSLSLKESWQFPYLSQFAVETGLDCQNEQCNSCARRIGFENESYKVCQFDGHYYCSACHVDDEFLIPAKVIFNWDLSPGKVCRASKCFLSSIADRPLFNLNSLNPEVYALSKALSEMRNLRLQMNHVAAYLLTCRRTVADELNKRLWPKDYLFREVDLYSLTDLQLVSTGKLQKRLLPVLEFGIDHVFNCRLCAQKGFICEVCNQPEVIYPFQLTTTYRCPTCCWVYHKACMQNNRACSRCTRRDALAKEAESSSIDLCSTLPLEDV</sequence>
<dbReference type="InterPro" id="IPR037213">
    <property type="entry name" value="Run_dom_sf"/>
</dbReference>
<evidence type="ECO:0000256" key="2">
    <source>
        <dbReference type="ARBA" id="ARBA00022553"/>
    </source>
</evidence>
<dbReference type="EMBL" id="KL363186">
    <property type="protein sequence ID" value="KFD57968.1"/>
    <property type="molecule type" value="Genomic_DNA"/>
</dbReference>
<keyword evidence="5" id="KW-0967">Endosome</keyword>
<evidence type="ECO:0000256" key="1">
    <source>
        <dbReference type="ARBA" id="ARBA00004603"/>
    </source>
</evidence>
<evidence type="ECO:0000256" key="7">
    <source>
        <dbReference type="ARBA" id="ARBA00022833"/>
    </source>
</evidence>
<dbReference type="CDD" id="cd17679">
    <property type="entry name" value="RUN_PLEKHM1"/>
    <property type="match status" value="1"/>
</dbReference>
<gene>
    <name evidence="10" type="ORF">M513_01201</name>
    <name evidence="11" type="ORF">M514_01201</name>
</gene>
<evidence type="ECO:0000256" key="4">
    <source>
        <dbReference type="ARBA" id="ARBA00022737"/>
    </source>
</evidence>
<dbReference type="GO" id="GO:0008270">
    <property type="term" value="F:zinc ion binding"/>
    <property type="evidence" value="ECO:0007669"/>
    <property type="project" value="UniProtKB-KW"/>
</dbReference>
<accession>A0A085NN02</accession>
<keyword evidence="3" id="KW-0479">Metal-binding</keyword>
<dbReference type="Proteomes" id="UP000030764">
    <property type="component" value="Unassembled WGS sequence"/>
</dbReference>
<evidence type="ECO:0000256" key="6">
    <source>
        <dbReference type="ARBA" id="ARBA00022771"/>
    </source>
</evidence>
<dbReference type="PANTHER" id="PTHR12326:SF12">
    <property type="entry name" value="PLECKSTRIN HOMOLOGY AND RUN DOMAIN CONTAINING M1"/>
    <property type="match status" value="1"/>
</dbReference>
<dbReference type="SMART" id="SM01175">
    <property type="entry name" value="DUF4206"/>
    <property type="match status" value="1"/>
</dbReference>
<evidence type="ECO:0000256" key="5">
    <source>
        <dbReference type="ARBA" id="ARBA00022753"/>
    </source>
</evidence>
<dbReference type="PROSITE" id="PS50826">
    <property type="entry name" value="RUN"/>
    <property type="match status" value="1"/>
</dbReference>
<dbReference type="GO" id="GO:0005770">
    <property type="term" value="C:late endosome"/>
    <property type="evidence" value="ECO:0007669"/>
    <property type="project" value="UniProtKB-SubCell"/>
</dbReference>
<dbReference type="AlphaFoldDB" id="A0A085NN02"/>
<dbReference type="InterPro" id="IPR047326">
    <property type="entry name" value="RUN_PLEKHM1"/>
</dbReference>
<keyword evidence="12" id="KW-1185">Reference proteome</keyword>
<proteinExistence type="predicted"/>
<organism evidence="11">
    <name type="scientific">Trichuris suis</name>
    <name type="common">pig whipworm</name>
    <dbReference type="NCBI Taxonomy" id="68888"/>
    <lineage>
        <taxon>Eukaryota</taxon>
        <taxon>Metazoa</taxon>
        <taxon>Ecdysozoa</taxon>
        <taxon>Nematoda</taxon>
        <taxon>Enoplea</taxon>
        <taxon>Dorylaimia</taxon>
        <taxon>Trichinellida</taxon>
        <taxon>Trichuridae</taxon>
        <taxon>Trichuris</taxon>
    </lineage>
</organism>
<reference evidence="11 12" key="1">
    <citation type="journal article" date="2014" name="Nat. Genet.">
        <title>Genome and transcriptome of the porcine whipworm Trichuris suis.</title>
        <authorList>
            <person name="Jex A.R."/>
            <person name="Nejsum P."/>
            <person name="Schwarz E.M."/>
            <person name="Hu L."/>
            <person name="Young N.D."/>
            <person name="Hall R.S."/>
            <person name="Korhonen P.K."/>
            <person name="Liao S."/>
            <person name="Thamsborg S."/>
            <person name="Xia J."/>
            <person name="Xu P."/>
            <person name="Wang S."/>
            <person name="Scheerlinck J.P."/>
            <person name="Hofmann A."/>
            <person name="Sternberg P.W."/>
            <person name="Wang J."/>
            <person name="Gasser R.B."/>
        </authorList>
    </citation>
    <scope>NUCLEOTIDE SEQUENCE [LARGE SCALE GENOMIC DNA]</scope>
    <source>
        <strain evidence="11">DCEP-RM93F</strain>
        <strain evidence="10">DCEP-RM93M</strain>
    </source>
</reference>
<keyword evidence="2" id="KW-0597">Phosphoprotein</keyword>